<proteinExistence type="inferred from homology"/>
<evidence type="ECO:0000313" key="11">
    <source>
        <dbReference type="Proteomes" id="UP000824102"/>
    </source>
</evidence>
<dbReference type="InterPro" id="IPR004013">
    <property type="entry name" value="PHP_dom"/>
</dbReference>
<keyword evidence="5 8" id="KW-0378">Hydrolase</keyword>
<evidence type="ECO:0000256" key="8">
    <source>
        <dbReference type="RuleBase" id="RU366003"/>
    </source>
</evidence>
<comment type="similarity">
    <text evidence="2 8">Belongs to the PHP hydrolase family. HisK subfamily.</text>
</comment>
<reference evidence="10" key="2">
    <citation type="submission" date="2021-04" db="EMBL/GenBank/DDBJ databases">
        <authorList>
            <person name="Gilroy R."/>
        </authorList>
    </citation>
    <scope>NUCLEOTIDE SEQUENCE</scope>
    <source>
        <strain evidence="10">ChiW7-2402</strain>
    </source>
</reference>
<dbReference type="InterPro" id="IPR010140">
    <property type="entry name" value="Histidinol_P_phosphatase_HisJ"/>
</dbReference>
<dbReference type="InterPro" id="IPR016195">
    <property type="entry name" value="Pol/histidinol_Pase-like"/>
</dbReference>
<dbReference type="AlphaFoldDB" id="A0A9D2G630"/>
<evidence type="ECO:0000259" key="9">
    <source>
        <dbReference type="SMART" id="SM00481"/>
    </source>
</evidence>
<evidence type="ECO:0000256" key="1">
    <source>
        <dbReference type="ARBA" id="ARBA00004970"/>
    </source>
</evidence>
<dbReference type="GO" id="GO:0004401">
    <property type="term" value="F:histidinol-phosphatase activity"/>
    <property type="evidence" value="ECO:0007669"/>
    <property type="project" value="UniProtKB-UniRule"/>
</dbReference>
<comment type="caution">
    <text evidence="10">The sequence shown here is derived from an EMBL/GenBank/DDBJ whole genome shotgun (WGS) entry which is preliminary data.</text>
</comment>
<evidence type="ECO:0000313" key="10">
    <source>
        <dbReference type="EMBL" id="HIZ73112.1"/>
    </source>
</evidence>
<keyword evidence="4 8" id="KW-0028">Amino-acid biosynthesis</keyword>
<dbReference type="GO" id="GO:0005737">
    <property type="term" value="C:cytoplasm"/>
    <property type="evidence" value="ECO:0007669"/>
    <property type="project" value="TreeGrafter"/>
</dbReference>
<dbReference type="Gene3D" id="3.20.20.140">
    <property type="entry name" value="Metal-dependent hydrolases"/>
    <property type="match status" value="1"/>
</dbReference>
<dbReference type="Proteomes" id="UP000824102">
    <property type="component" value="Unassembled WGS sequence"/>
</dbReference>
<evidence type="ECO:0000256" key="7">
    <source>
        <dbReference type="ARBA" id="ARBA00049158"/>
    </source>
</evidence>
<dbReference type="NCBIfam" id="TIGR01856">
    <property type="entry name" value="hisJ_fam"/>
    <property type="match status" value="1"/>
</dbReference>
<dbReference type="InterPro" id="IPR003141">
    <property type="entry name" value="Pol/His_phosphatase_N"/>
</dbReference>
<keyword evidence="6 8" id="KW-0368">Histidine biosynthesis</keyword>
<dbReference type="PANTHER" id="PTHR21039">
    <property type="entry name" value="HISTIDINOL PHOSPHATASE-RELATED"/>
    <property type="match status" value="1"/>
</dbReference>
<evidence type="ECO:0000256" key="6">
    <source>
        <dbReference type="ARBA" id="ARBA00023102"/>
    </source>
</evidence>
<evidence type="ECO:0000256" key="2">
    <source>
        <dbReference type="ARBA" id="ARBA00009152"/>
    </source>
</evidence>
<sequence>MLTDLHTHSAFSPDGLSPLSEMVQTAHKKGLSFFGVSEHFDFDYAACGLRIHGEIPPLTDEEGYFSAARALQNEYAAKGLRLLVGGEYGFLPDAACCERYAGLSERKKPDFVINSVHTVDGADCYFPEYFAGKSREQAYGQYLERIRESLDAPYDYDIVAHIGYVGRKAPFEKKMLRYDDFPALFDDILKTVIKKGKILEVNSSTRGIGEPFLPDTGVLARYFELGGRRISFGSDAHDISRIAEGRETAAAALKALGFAFLTVPDCGEYKEILL</sequence>
<evidence type="ECO:0000256" key="3">
    <source>
        <dbReference type="ARBA" id="ARBA00013085"/>
    </source>
</evidence>
<dbReference type="SMART" id="SM00481">
    <property type="entry name" value="POLIIIAc"/>
    <property type="match status" value="1"/>
</dbReference>
<feature type="domain" description="Polymerase/histidinol phosphatase N-terminal" evidence="9">
    <location>
        <begin position="3"/>
        <end position="92"/>
    </location>
</feature>
<evidence type="ECO:0000256" key="5">
    <source>
        <dbReference type="ARBA" id="ARBA00022801"/>
    </source>
</evidence>
<comment type="pathway">
    <text evidence="1 8">Amino-acid biosynthesis; L-histidine biosynthesis; L-histidine from 5-phospho-alpha-D-ribose 1-diphosphate: step 8/9.</text>
</comment>
<dbReference type="EC" id="3.1.3.15" evidence="3 8"/>
<comment type="catalytic activity">
    <reaction evidence="7 8">
        <text>L-histidinol phosphate + H2O = L-histidinol + phosphate</text>
        <dbReference type="Rhea" id="RHEA:14465"/>
        <dbReference type="ChEBI" id="CHEBI:15377"/>
        <dbReference type="ChEBI" id="CHEBI:43474"/>
        <dbReference type="ChEBI" id="CHEBI:57699"/>
        <dbReference type="ChEBI" id="CHEBI:57980"/>
        <dbReference type="EC" id="3.1.3.15"/>
    </reaction>
</comment>
<dbReference type="PANTHER" id="PTHR21039:SF0">
    <property type="entry name" value="HISTIDINOL-PHOSPHATASE"/>
    <property type="match status" value="1"/>
</dbReference>
<organism evidence="10 11">
    <name type="scientific">Candidatus Gallimonas intestinavium</name>
    <dbReference type="NCBI Taxonomy" id="2838603"/>
    <lineage>
        <taxon>Bacteria</taxon>
        <taxon>Bacillati</taxon>
        <taxon>Bacillota</taxon>
        <taxon>Clostridia</taxon>
        <taxon>Candidatus Gallimonas</taxon>
    </lineage>
</organism>
<dbReference type="EMBL" id="DXBB01000080">
    <property type="protein sequence ID" value="HIZ73112.1"/>
    <property type="molecule type" value="Genomic_DNA"/>
</dbReference>
<reference evidence="10" key="1">
    <citation type="journal article" date="2021" name="PeerJ">
        <title>Extensive microbial diversity within the chicken gut microbiome revealed by metagenomics and culture.</title>
        <authorList>
            <person name="Gilroy R."/>
            <person name="Ravi A."/>
            <person name="Getino M."/>
            <person name="Pursley I."/>
            <person name="Horton D.L."/>
            <person name="Alikhan N.F."/>
            <person name="Baker D."/>
            <person name="Gharbi K."/>
            <person name="Hall N."/>
            <person name="Watson M."/>
            <person name="Adriaenssens E.M."/>
            <person name="Foster-Nyarko E."/>
            <person name="Jarju S."/>
            <person name="Secka A."/>
            <person name="Antonio M."/>
            <person name="Oren A."/>
            <person name="Chaudhuri R.R."/>
            <person name="La Ragione R."/>
            <person name="Hildebrand F."/>
            <person name="Pallen M.J."/>
        </authorList>
    </citation>
    <scope>NUCLEOTIDE SEQUENCE</scope>
    <source>
        <strain evidence="10">ChiW7-2402</strain>
    </source>
</reference>
<dbReference type="Pfam" id="PF02811">
    <property type="entry name" value="PHP"/>
    <property type="match status" value="1"/>
</dbReference>
<protein>
    <recommendedName>
        <fullName evidence="3 8">Histidinol-phosphatase</fullName>
        <shortName evidence="8">HolPase</shortName>
        <ecNumber evidence="3 8">3.1.3.15</ecNumber>
    </recommendedName>
</protein>
<gene>
    <name evidence="10" type="ORF">H9964_05995</name>
</gene>
<accession>A0A9D2G630</accession>
<dbReference type="SUPFAM" id="SSF89550">
    <property type="entry name" value="PHP domain-like"/>
    <property type="match status" value="1"/>
</dbReference>
<dbReference type="GO" id="GO:0000105">
    <property type="term" value="P:L-histidine biosynthetic process"/>
    <property type="evidence" value="ECO:0007669"/>
    <property type="project" value="UniProtKB-UniRule"/>
</dbReference>
<evidence type="ECO:0000256" key="4">
    <source>
        <dbReference type="ARBA" id="ARBA00022605"/>
    </source>
</evidence>
<name>A0A9D2G630_9FIRM</name>